<comment type="caution">
    <text evidence="9">The sequence shown here is derived from an EMBL/GenBank/DDBJ whole genome shotgun (WGS) entry which is preliminary data.</text>
</comment>
<accession>A0AAW2RAW8</accession>
<dbReference type="Gene3D" id="3.40.50.300">
    <property type="entry name" value="P-loop containing nucleotide triphosphate hydrolases"/>
    <property type="match status" value="1"/>
</dbReference>
<evidence type="ECO:0000256" key="1">
    <source>
        <dbReference type="ARBA" id="ARBA00004123"/>
    </source>
</evidence>
<dbReference type="GO" id="GO:0080188">
    <property type="term" value="P:gene silencing by siRNA-directed DNA methylation"/>
    <property type="evidence" value="ECO:0007669"/>
    <property type="project" value="InterPro"/>
</dbReference>
<dbReference type="Pfam" id="PF00271">
    <property type="entry name" value="Helicase_C"/>
    <property type="match status" value="1"/>
</dbReference>
<dbReference type="InterPro" id="IPR001650">
    <property type="entry name" value="Helicase_C-like"/>
</dbReference>
<dbReference type="GO" id="GO:0005634">
    <property type="term" value="C:nucleus"/>
    <property type="evidence" value="ECO:0007669"/>
    <property type="project" value="UniProtKB-SubCell"/>
</dbReference>
<dbReference type="InterPro" id="IPR000330">
    <property type="entry name" value="SNF2_N"/>
</dbReference>
<dbReference type="EMBL" id="JACGWJ010000013">
    <property type="protein sequence ID" value="KAL0377330.1"/>
    <property type="molecule type" value="Genomic_DNA"/>
</dbReference>
<feature type="region of interest" description="Disordered" evidence="7">
    <location>
        <begin position="57"/>
        <end position="106"/>
    </location>
</feature>
<dbReference type="Gene3D" id="3.40.50.10810">
    <property type="entry name" value="Tandem AAA-ATPase domain"/>
    <property type="match status" value="1"/>
</dbReference>
<proteinExistence type="predicted"/>
<sequence length="882" mass="99310">MFLAGRTMHAGKACLSSVSRRTRSQWDVFYRSRHDEIKKKSDQESGCVADGECGQDFETRNESFGEKGIGKNADSMSSEGVENSVSSGDLEDSERSSQCEDDADDSDKDYKVKLCKYLQKKGARKVGRAVRKKGVSADEPVDLINKLVDSIWKERDLVKEKAASVKENDPSNTTLPLKFRLMDDQESCLAEKTDWEKEIDSLFSDLEIGLWESEIGCTNSSMKDDECTVSTDNGESPVARCGRGQHDLVLDEQIGIICKCCHGVLLEIKYVLPPFGSPSGNLESSSVHSESTVLDLIPSADKETVPTSTGRIRVLVEEHSWRHSHQETGKATGQWWKRLHNLARPWHWQNRLTIVFLQTFMKLYPACRPVIIAPRGMLLTWEQELKKWNVGIRFHNLNEAKLSSEETAIAAGIISQTGNQEKNKDYNRFIKLYSWMKGGSILGVGYRLFEELAGENEKKHCNDKFKKILLELPGLLVLDEGHTPRNNQSLMWKALTKTTTQRRIILSGTPFQNNFSELYNTLCLVNPRFSHQIMSEASCGRDFTKNAGRKRKANAARDEWANLTSSISKTNSGAGGLKKLRSMIEPFVHIHKGSILQNTLPGMRDCLVILRPTDLQRKLLQNVAQVDKFLEQAYLASLISVHPSLVADKPEFSDHKRKLKSLASDPNAGVKTRFLIKLIQLSMHLHEKVLVFSEFIDPLLHIKNLLKSHFSWNEGREIIYMDGDKGIKQRQHLINSFNDKHGEAKVLLASQRACSEGINLVGVEGGAARRGVEPVGERQAICRAYRLGQEKMVYVYHVMTLMEVKKYARQAEKERISELIFPSPDGGGDGGRRLGCDEVVSEDKVLEAMVGHQSFGSVFERIVHQPKESDLVNTFGFVDLKQ</sequence>
<dbReference type="InterPro" id="IPR049730">
    <property type="entry name" value="SNF2/RAD54-like_C"/>
</dbReference>
<evidence type="ECO:0000256" key="7">
    <source>
        <dbReference type="SAM" id="MobiDB-lite"/>
    </source>
</evidence>
<feature type="domain" description="Helicase C-terminal" evidence="8">
    <location>
        <begin position="700"/>
        <end position="788"/>
    </location>
</feature>
<dbReference type="CDD" id="cd18793">
    <property type="entry name" value="SF2_C_SNF"/>
    <property type="match status" value="1"/>
</dbReference>
<keyword evidence="3" id="KW-0378">Hydrolase</keyword>
<reference evidence="9" key="2">
    <citation type="journal article" date="2024" name="Plant">
        <title>Genomic evolution and insights into agronomic trait innovations of Sesamum species.</title>
        <authorList>
            <person name="Miao H."/>
            <person name="Wang L."/>
            <person name="Qu L."/>
            <person name="Liu H."/>
            <person name="Sun Y."/>
            <person name="Le M."/>
            <person name="Wang Q."/>
            <person name="Wei S."/>
            <person name="Zheng Y."/>
            <person name="Lin W."/>
            <person name="Duan Y."/>
            <person name="Cao H."/>
            <person name="Xiong S."/>
            <person name="Wang X."/>
            <person name="Wei L."/>
            <person name="Li C."/>
            <person name="Ma Q."/>
            <person name="Ju M."/>
            <person name="Zhao R."/>
            <person name="Li G."/>
            <person name="Mu C."/>
            <person name="Tian Q."/>
            <person name="Mei H."/>
            <person name="Zhang T."/>
            <person name="Gao T."/>
            <person name="Zhang H."/>
        </authorList>
    </citation>
    <scope>NUCLEOTIDE SEQUENCE</scope>
    <source>
        <strain evidence="9">G02</strain>
    </source>
</reference>
<keyword evidence="6" id="KW-0539">Nucleus</keyword>
<feature type="compositionally biased region" description="Low complexity" evidence="7">
    <location>
        <begin position="75"/>
        <end position="88"/>
    </location>
</feature>
<keyword evidence="2" id="KW-0547">Nucleotide-binding</keyword>
<dbReference type="GO" id="GO:0004386">
    <property type="term" value="F:helicase activity"/>
    <property type="evidence" value="ECO:0007669"/>
    <property type="project" value="UniProtKB-KW"/>
</dbReference>
<organism evidence="9">
    <name type="scientific">Sesamum radiatum</name>
    <name type="common">Black benniseed</name>
    <dbReference type="NCBI Taxonomy" id="300843"/>
    <lineage>
        <taxon>Eukaryota</taxon>
        <taxon>Viridiplantae</taxon>
        <taxon>Streptophyta</taxon>
        <taxon>Embryophyta</taxon>
        <taxon>Tracheophyta</taxon>
        <taxon>Spermatophyta</taxon>
        <taxon>Magnoliopsida</taxon>
        <taxon>eudicotyledons</taxon>
        <taxon>Gunneridae</taxon>
        <taxon>Pentapetalae</taxon>
        <taxon>asterids</taxon>
        <taxon>lamiids</taxon>
        <taxon>Lamiales</taxon>
        <taxon>Pedaliaceae</taxon>
        <taxon>Sesamum</taxon>
    </lineage>
</organism>
<evidence type="ECO:0000256" key="5">
    <source>
        <dbReference type="ARBA" id="ARBA00022840"/>
    </source>
</evidence>
<protein>
    <submittedName>
        <fullName evidence="9">SNF2 domain-containing protein CLASSY 3</fullName>
    </submittedName>
</protein>
<dbReference type="InterPro" id="IPR038718">
    <property type="entry name" value="SNF2-like_sf"/>
</dbReference>
<dbReference type="GO" id="GO:0016787">
    <property type="term" value="F:hydrolase activity"/>
    <property type="evidence" value="ECO:0007669"/>
    <property type="project" value="UniProtKB-KW"/>
</dbReference>
<keyword evidence="4" id="KW-0347">Helicase</keyword>
<keyword evidence="5" id="KW-0067">ATP-binding</keyword>
<reference evidence="9" key="1">
    <citation type="submission" date="2020-06" db="EMBL/GenBank/DDBJ databases">
        <authorList>
            <person name="Li T."/>
            <person name="Hu X."/>
            <person name="Zhang T."/>
            <person name="Song X."/>
            <person name="Zhang H."/>
            <person name="Dai N."/>
            <person name="Sheng W."/>
            <person name="Hou X."/>
            <person name="Wei L."/>
        </authorList>
    </citation>
    <scope>NUCLEOTIDE SEQUENCE</scope>
    <source>
        <strain evidence="9">G02</strain>
        <tissue evidence="9">Leaf</tissue>
    </source>
</reference>
<dbReference type="SMART" id="SM00490">
    <property type="entry name" value="HELICc"/>
    <property type="match status" value="1"/>
</dbReference>
<dbReference type="GO" id="GO:0005524">
    <property type="term" value="F:ATP binding"/>
    <property type="evidence" value="ECO:0007669"/>
    <property type="project" value="UniProtKB-KW"/>
</dbReference>
<dbReference type="InterPro" id="IPR044567">
    <property type="entry name" value="CLSY/DRD1"/>
</dbReference>
<comment type="subcellular location">
    <subcellularLocation>
        <location evidence="1">Nucleus</location>
    </subcellularLocation>
</comment>
<evidence type="ECO:0000256" key="3">
    <source>
        <dbReference type="ARBA" id="ARBA00022801"/>
    </source>
</evidence>
<evidence type="ECO:0000256" key="4">
    <source>
        <dbReference type="ARBA" id="ARBA00022806"/>
    </source>
</evidence>
<dbReference type="Pfam" id="PF00176">
    <property type="entry name" value="SNF2-rel_dom"/>
    <property type="match status" value="1"/>
</dbReference>
<dbReference type="AlphaFoldDB" id="A0AAW2RAW8"/>
<evidence type="ECO:0000256" key="6">
    <source>
        <dbReference type="ARBA" id="ARBA00023242"/>
    </source>
</evidence>
<dbReference type="PANTHER" id="PTHR45821:SF5">
    <property type="entry name" value="SNF2 DOMAIN-CONTAINING PROTEIN CLASSY 4"/>
    <property type="match status" value="1"/>
</dbReference>
<evidence type="ECO:0000259" key="8">
    <source>
        <dbReference type="SMART" id="SM00490"/>
    </source>
</evidence>
<feature type="compositionally biased region" description="Basic and acidic residues" evidence="7">
    <location>
        <begin position="57"/>
        <end position="69"/>
    </location>
</feature>
<dbReference type="SUPFAM" id="SSF52540">
    <property type="entry name" value="P-loop containing nucleoside triphosphate hydrolases"/>
    <property type="match status" value="2"/>
</dbReference>
<dbReference type="InterPro" id="IPR027417">
    <property type="entry name" value="P-loop_NTPase"/>
</dbReference>
<evidence type="ECO:0000313" key="9">
    <source>
        <dbReference type="EMBL" id="KAL0377330.1"/>
    </source>
</evidence>
<evidence type="ECO:0000256" key="2">
    <source>
        <dbReference type="ARBA" id="ARBA00022741"/>
    </source>
</evidence>
<gene>
    <name evidence="9" type="ORF">Sradi_3038500</name>
</gene>
<dbReference type="PANTHER" id="PTHR45821">
    <property type="entry name" value="SNF2 DOMAIN-CONTAINING PROTEIN CLASSY 2-RELATED"/>
    <property type="match status" value="1"/>
</dbReference>
<name>A0AAW2RAW8_SESRA</name>